<evidence type="ECO:0000313" key="1">
    <source>
        <dbReference type="EMBL" id="MBW0538883.1"/>
    </source>
</evidence>
<protein>
    <submittedName>
        <fullName evidence="1">Uncharacterized protein</fullName>
    </submittedName>
</protein>
<name>A0A9Q3IES9_9BASI</name>
<accession>A0A9Q3IES9</accession>
<sequence length="156" mass="17501">MVDNQEAKVNLDTGEYCTCVGKSYLKTIIPDWEGKPIPIQGVKLSSASESIKTLGIIDLTLIFPHHSQCIKLKNAFATDKEPLGAIIGHEVDIILNVEKLNPPLLRRPDYPSSPRDREYLEVHIKDLMDLVVLRKVGHKEQVEVTTPDVIAWNHGK</sequence>
<dbReference type="Proteomes" id="UP000765509">
    <property type="component" value="Unassembled WGS sequence"/>
</dbReference>
<proteinExistence type="predicted"/>
<reference evidence="1" key="1">
    <citation type="submission" date="2021-03" db="EMBL/GenBank/DDBJ databases">
        <title>Draft genome sequence of rust myrtle Austropuccinia psidii MF-1, a brazilian biotype.</title>
        <authorList>
            <person name="Quecine M.C."/>
            <person name="Pachon D.M.R."/>
            <person name="Bonatelli M.L."/>
            <person name="Correr F.H."/>
            <person name="Franceschini L.M."/>
            <person name="Leite T.F."/>
            <person name="Margarido G.R.A."/>
            <person name="Almeida C.A."/>
            <person name="Ferrarezi J.A."/>
            <person name="Labate C.A."/>
        </authorList>
    </citation>
    <scope>NUCLEOTIDE SEQUENCE</scope>
    <source>
        <strain evidence="1">MF-1</strain>
    </source>
</reference>
<evidence type="ECO:0000313" key="2">
    <source>
        <dbReference type="Proteomes" id="UP000765509"/>
    </source>
</evidence>
<organism evidence="1 2">
    <name type="scientific">Austropuccinia psidii MF-1</name>
    <dbReference type="NCBI Taxonomy" id="1389203"/>
    <lineage>
        <taxon>Eukaryota</taxon>
        <taxon>Fungi</taxon>
        <taxon>Dikarya</taxon>
        <taxon>Basidiomycota</taxon>
        <taxon>Pucciniomycotina</taxon>
        <taxon>Pucciniomycetes</taxon>
        <taxon>Pucciniales</taxon>
        <taxon>Sphaerophragmiaceae</taxon>
        <taxon>Austropuccinia</taxon>
    </lineage>
</organism>
<comment type="caution">
    <text evidence="1">The sequence shown here is derived from an EMBL/GenBank/DDBJ whole genome shotgun (WGS) entry which is preliminary data.</text>
</comment>
<keyword evidence="2" id="KW-1185">Reference proteome</keyword>
<dbReference type="AlphaFoldDB" id="A0A9Q3IES9"/>
<gene>
    <name evidence="1" type="ORF">O181_078598</name>
</gene>
<dbReference type="EMBL" id="AVOT02043447">
    <property type="protein sequence ID" value="MBW0538883.1"/>
    <property type="molecule type" value="Genomic_DNA"/>
</dbReference>